<keyword evidence="1" id="KW-0812">Transmembrane</keyword>
<name>A0A841LZ93_9HYPH</name>
<dbReference type="InterPro" id="IPR008621">
    <property type="entry name" value="Cbb3-typ_cyt_oxidase_comp"/>
</dbReference>
<dbReference type="EMBL" id="JACIIU010000012">
    <property type="protein sequence ID" value="MBB6261842.1"/>
    <property type="molecule type" value="Genomic_DNA"/>
</dbReference>
<dbReference type="AlphaFoldDB" id="A0A841LZ93"/>
<dbReference type="Pfam" id="PF05545">
    <property type="entry name" value="FixQ"/>
    <property type="match status" value="1"/>
</dbReference>
<keyword evidence="3" id="KW-1185">Reference proteome</keyword>
<protein>
    <submittedName>
        <fullName evidence="2">Cytochrome c oxidase cbb3-type subunit 4</fullName>
    </submittedName>
</protein>
<dbReference type="CDD" id="cd01324">
    <property type="entry name" value="cbb3_Oxidase_CcoQ"/>
    <property type="match status" value="1"/>
</dbReference>
<reference evidence="2 3" key="1">
    <citation type="submission" date="2020-08" db="EMBL/GenBank/DDBJ databases">
        <title>Genomic Encyclopedia of Type Strains, Phase IV (KMG-IV): sequencing the most valuable type-strain genomes for metagenomic binning, comparative biology and taxonomic classification.</title>
        <authorList>
            <person name="Goeker M."/>
        </authorList>
    </citation>
    <scope>NUCLEOTIDE SEQUENCE [LARGE SCALE GENOMIC DNA]</scope>
    <source>
        <strain evidence="2 3">DSM 22336</strain>
    </source>
</reference>
<proteinExistence type="predicted"/>
<feature type="transmembrane region" description="Helical" evidence="1">
    <location>
        <begin position="12"/>
        <end position="30"/>
    </location>
</feature>
<comment type="caution">
    <text evidence="2">The sequence shown here is derived from an EMBL/GenBank/DDBJ whole genome shotgun (WGS) entry which is preliminary data.</text>
</comment>
<keyword evidence="1" id="KW-0472">Membrane</keyword>
<gene>
    <name evidence="2" type="ORF">FHS77_002408</name>
</gene>
<evidence type="ECO:0000313" key="3">
    <source>
        <dbReference type="Proteomes" id="UP000555393"/>
    </source>
</evidence>
<evidence type="ECO:0000256" key="1">
    <source>
        <dbReference type="SAM" id="Phobius"/>
    </source>
</evidence>
<evidence type="ECO:0000313" key="2">
    <source>
        <dbReference type="EMBL" id="MBB6261842.1"/>
    </source>
</evidence>
<sequence length="52" mass="6089">MDYNTLRHFADSWGLLAMTLFFLFVIAYTFRPGSKKRAEEVQAILFKDEAND</sequence>
<organism evidence="2 3">
    <name type="scientific">Paenochrobactrum gallinarii</name>
    <dbReference type="NCBI Taxonomy" id="643673"/>
    <lineage>
        <taxon>Bacteria</taxon>
        <taxon>Pseudomonadati</taxon>
        <taxon>Pseudomonadota</taxon>
        <taxon>Alphaproteobacteria</taxon>
        <taxon>Hyphomicrobiales</taxon>
        <taxon>Brucellaceae</taxon>
        <taxon>Paenochrobactrum</taxon>
    </lineage>
</organism>
<dbReference type="Proteomes" id="UP000555393">
    <property type="component" value="Unassembled WGS sequence"/>
</dbReference>
<accession>A0A841LZ93</accession>
<keyword evidence="1" id="KW-1133">Transmembrane helix</keyword>
<dbReference type="RefSeq" id="WP_184223564.1">
    <property type="nucleotide sequence ID" value="NZ_JACIIU010000012.1"/>
</dbReference>